<dbReference type="InterPro" id="IPR002477">
    <property type="entry name" value="Peptidoglycan-bd-like"/>
</dbReference>
<dbReference type="GO" id="GO:0008745">
    <property type="term" value="F:N-acetylmuramoyl-L-alanine amidase activity"/>
    <property type="evidence" value="ECO:0007669"/>
    <property type="project" value="InterPro"/>
</dbReference>
<dbReference type="Pfam" id="PF01471">
    <property type="entry name" value="PG_binding_1"/>
    <property type="match status" value="2"/>
</dbReference>
<accession>A0A841FWS2</accession>
<feature type="domain" description="N-acetylmuramoyl-L-alanine amidase" evidence="1">
    <location>
        <begin position="24"/>
        <end position="165"/>
    </location>
</feature>
<name>A0A841FWS2_9ACTN</name>
<dbReference type="InterPro" id="IPR036365">
    <property type="entry name" value="PGBD-like_sf"/>
</dbReference>
<dbReference type="Gene3D" id="1.10.101.10">
    <property type="entry name" value="PGBD-like superfamily/PGBD"/>
    <property type="match status" value="2"/>
</dbReference>
<dbReference type="Pfam" id="PF01510">
    <property type="entry name" value="Amidase_2"/>
    <property type="match status" value="1"/>
</dbReference>
<reference evidence="2 3" key="1">
    <citation type="submission" date="2020-08" db="EMBL/GenBank/DDBJ databases">
        <title>Genomic Encyclopedia of Type Strains, Phase IV (KMG-IV): sequencing the most valuable type-strain genomes for metagenomic binning, comparative biology and taxonomic classification.</title>
        <authorList>
            <person name="Goeker M."/>
        </authorList>
    </citation>
    <scope>NUCLEOTIDE SEQUENCE [LARGE SCALE GENOMIC DNA]</scope>
    <source>
        <strain evidence="2 3">YIM 65646</strain>
    </source>
</reference>
<dbReference type="InterPro" id="IPR036366">
    <property type="entry name" value="PGBDSf"/>
</dbReference>
<dbReference type="InterPro" id="IPR036505">
    <property type="entry name" value="Amidase/PGRP_sf"/>
</dbReference>
<dbReference type="SMART" id="SM00644">
    <property type="entry name" value="Ami_2"/>
    <property type="match status" value="1"/>
</dbReference>
<comment type="caution">
    <text evidence="2">The sequence shown here is derived from an EMBL/GenBank/DDBJ whole genome shotgun (WGS) entry which is preliminary data.</text>
</comment>
<evidence type="ECO:0000313" key="3">
    <source>
        <dbReference type="Proteomes" id="UP000548476"/>
    </source>
</evidence>
<dbReference type="RefSeq" id="WP_184790783.1">
    <property type="nucleotide sequence ID" value="NZ_BONT01000066.1"/>
</dbReference>
<dbReference type="Proteomes" id="UP000548476">
    <property type="component" value="Unassembled WGS sequence"/>
</dbReference>
<dbReference type="AlphaFoldDB" id="A0A841FWS2"/>
<organism evidence="2 3">
    <name type="scientific">Phytomonospora endophytica</name>
    <dbReference type="NCBI Taxonomy" id="714109"/>
    <lineage>
        <taxon>Bacteria</taxon>
        <taxon>Bacillati</taxon>
        <taxon>Actinomycetota</taxon>
        <taxon>Actinomycetes</taxon>
        <taxon>Micromonosporales</taxon>
        <taxon>Micromonosporaceae</taxon>
        <taxon>Phytomonospora</taxon>
    </lineage>
</organism>
<keyword evidence="3" id="KW-1185">Reference proteome</keyword>
<dbReference type="GO" id="GO:0009253">
    <property type="term" value="P:peptidoglycan catabolic process"/>
    <property type="evidence" value="ECO:0007669"/>
    <property type="project" value="InterPro"/>
</dbReference>
<dbReference type="Gene3D" id="3.40.80.10">
    <property type="entry name" value="Peptidoglycan recognition protein-like"/>
    <property type="match status" value="1"/>
</dbReference>
<sequence>MATITWLADVLRQAGVPVVEEGDWRNRMRPGAFDPIGVLWHHTASTSSAGNPAPALNICINGRPDLPGPLCQALVDYNGVFHIISAGRANHAGASRGSGPIPAGDGNALLVGWEIDYNGVSQEMTDAQYRNSVKATVAVLRRLGKGSAYVRGHRETSTSGKIDPSFIDLDLLRAEIAALLGEAPSWPILRKGATGENVRTLQFLLRQHGATLTVDGDFGAVTETAVRAFQTAGGLTVDGVVGAQSWPKLVVTLRQGATGEAVKALQRRLAVVHGFNLNVDGNFATATNTAVRSFQTGHGLTVDGVVGPVTWLALIG</sequence>
<proteinExistence type="predicted"/>
<dbReference type="InterPro" id="IPR002502">
    <property type="entry name" value="Amidase_domain"/>
</dbReference>
<dbReference type="EMBL" id="JACHGT010000014">
    <property type="protein sequence ID" value="MBB6037982.1"/>
    <property type="molecule type" value="Genomic_DNA"/>
</dbReference>
<gene>
    <name evidence="2" type="ORF">HNR73_005862</name>
</gene>
<dbReference type="SUPFAM" id="SSF47090">
    <property type="entry name" value="PGBD-like"/>
    <property type="match status" value="2"/>
</dbReference>
<protein>
    <submittedName>
        <fullName evidence="2">N-acetyl-anhydromuramyl-L-alanine amidase AmpD</fullName>
    </submittedName>
</protein>
<evidence type="ECO:0000259" key="1">
    <source>
        <dbReference type="SMART" id="SM00644"/>
    </source>
</evidence>
<dbReference type="SUPFAM" id="SSF55846">
    <property type="entry name" value="N-acetylmuramoyl-L-alanine amidase-like"/>
    <property type="match status" value="1"/>
</dbReference>
<evidence type="ECO:0000313" key="2">
    <source>
        <dbReference type="EMBL" id="MBB6037982.1"/>
    </source>
</evidence>